<dbReference type="PANTHER" id="PTHR40616:SF1">
    <property type="entry name" value="LINALOOL DEHYDRATASE_ISOMERASE DOMAIN-CONTAINING PROTEIN"/>
    <property type="match status" value="1"/>
</dbReference>
<dbReference type="EMBL" id="LJZO01000037">
    <property type="protein sequence ID" value="ROV92481.1"/>
    <property type="molecule type" value="Genomic_DNA"/>
</dbReference>
<reference evidence="1 2" key="1">
    <citation type="submission" date="2015-09" db="EMBL/GenBank/DDBJ databases">
        <title>Host preference determinants of Valsa canker pathogens revealed by comparative genomics.</title>
        <authorList>
            <person name="Yin Z."/>
            <person name="Huang L."/>
        </authorList>
    </citation>
    <scope>NUCLEOTIDE SEQUENCE [LARGE SCALE GENOMIC DNA]</scope>
    <source>
        <strain evidence="1 2">YSFL</strain>
    </source>
</reference>
<dbReference type="OrthoDB" id="2580323at2759"/>
<comment type="caution">
    <text evidence="1">The sequence shown here is derived from an EMBL/GenBank/DDBJ whole genome shotgun (WGS) entry which is preliminary data.</text>
</comment>
<evidence type="ECO:0000313" key="1">
    <source>
        <dbReference type="EMBL" id="ROV92481.1"/>
    </source>
</evidence>
<proteinExistence type="predicted"/>
<gene>
    <name evidence="1" type="ORF">VSDG_06661</name>
</gene>
<keyword evidence="2" id="KW-1185">Reference proteome</keyword>
<dbReference type="Proteomes" id="UP000284375">
    <property type="component" value="Unassembled WGS sequence"/>
</dbReference>
<dbReference type="PANTHER" id="PTHR40616">
    <property type="entry name" value="LINALOOL DEHYDRATASE_ISOMERASE DOMAIN-CONTAINING PROTEIN"/>
    <property type="match status" value="1"/>
</dbReference>
<accession>A0A423VN89</accession>
<evidence type="ECO:0000313" key="2">
    <source>
        <dbReference type="Proteomes" id="UP000284375"/>
    </source>
</evidence>
<name>A0A423VN89_CYTCH</name>
<dbReference type="AlphaFoldDB" id="A0A423VN89"/>
<dbReference type="STRING" id="252740.A0A423VN89"/>
<protein>
    <submittedName>
        <fullName evidence="1">Uncharacterized protein</fullName>
    </submittedName>
</protein>
<sequence>MATQADNRDLEAAQSLFDYSMYVSDLRWDDYYKYIRYQEKGEFNTRFTAWYTVGLLARNREDDVQNAKAAIENILRTEMVVDHDSAWYGTYKVALDEPEPTDNSSYWPTEIYTTYDPNWREFIGTQLIQVVELYSDLLGSDLVMRIEDALEIAAVGEMRRNGTYPPDDNLVLSYSNPALMRCLTVGWIGARRNISTLIDFADEQGGLLLDLFRANGSNTLGEYNAPTYYGMDLWALTANIAYGPKNASMTTNAEYILTELWKDIADHYNPYLRNMAGPYDRAYTRDMTAHSSVLSLWWWSMFGREYGGQPPLGDVDLLYDVTQGAAIALLSDTALKYITNDTATALRSTGKWTGERFLNKTIRESLDGDVSRVATSWLSAEVMIGGVSVAETVNRGEQFVPAIVHWASDPNKKPYPYVGFFSLYPSASTLTAVAGPGSLAVSYPNTTQDGTEIFTFAVSGIPPSWTLSGRRITGLEDLPCLSVNVSAPGLVQLPVTASMDLLEDHYYYNVSYVVPSGHQSSPTVEMEIQYTC</sequence>
<organism evidence="1 2">
    <name type="scientific">Cytospora chrysosperma</name>
    <name type="common">Cytospora canker fungus</name>
    <name type="synonym">Sphaeria chrysosperma</name>
    <dbReference type="NCBI Taxonomy" id="252740"/>
    <lineage>
        <taxon>Eukaryota</taxon>
        <taxon>Fungi</taxon>
        <taxon>Dikarya</taxon>
        <taxon>Ascomycota</taxon>
        <taxon>Pezizomycotina</taxon>
        <taxon>Sordariomycetes</taxon>
        <taxon>Sordariomycetidae</taxon>
        <taxon>Diaporthales</taxon>
        <taxon>Cytosporaceae</taxon>
        <taxon>Cytospora</taxon>
    </lineage>
</organism>